<dbReference type="Pfam" id="PF24008">
    <property type="entry name" value="DUF7322"/>
    <property type="match status" value="1"/>
</dbReference>
<protein>
    <recommendedName>
        <fullName evidence="3">DUF7322 domain-containing protein</fullName>
    </recommendedName>
</protein>
<proteinExistence type="predicted"/>
<keyword evidence="2" id="KW-0472">Membrane</keyword>
<feature type="transmembrane region" description="Helical" evidence="2">
    <location>
        <begin position="100"/>
        <end position="116"/>
    </location>
</feature>
<keyword evidence="5" id="KW-1185">Reference proteome</keyword>
<organism evidence="4 5">
    <name type="scientific">Natrarchaeobius chitinivorans</name>
    <dbReference type="NCBI Taxonomy" id="1679083"/>
    <lineage>
        <taxon>Archaea</taxon>
        <taxon>Methanobacteriati</taxon>
        <taxon>Methanobacteriota</taxon>
        <taxon>Stenosarchaea group</taxon>
        <taxon>Halobacteria</taxon>
        <taxon>Halobacteriales</taxon>
        <taxon>Natrialbaceae</taxon>
        <taxon>Natrarchaeobius</taxon>
    </lineage>
</organism>
<evidence type="ECO:0000256" key="2">
    <source>
        <dbReference type="SAM" id="Phobius"/>
    </source>
</evidence>
<reference evidence="4 5" key="1">
    <citation type="submission" date="2018-10" db="EMBL/GenBank/DDBJ databases">
        <title>Natrarchaeobius chitinivorans gen. nov., sp. nov., and Natrarchaeobius haloalkaliphilus sp. nov., alkaliphilic, chitin-utilizing haloarchaea from hypersaline alkaline lakes.</title>
        <authorList>
            <person name="Sorokin D.Y."/>
            <person name="Elcheninov A.G."/>
            <person name="Kostrikina N.A."/>
            <person name="Bale N.J."/>
            <person name="Sinninghe Damste J.S."/>
            <person name="Khijniak T.V."/>
            <person name="Kublanov I.V."/>
            <person name="Toshchakov S.V."/>
        </authorList>
    </citation>
    <scope>NUCLEOTIDE SEQUENCE [LARGE SCALE GENOMIC DNA]</scope>
    <source>
        <strain evidence="4 5">AArcht7</strain>
    </source>
</reference>
<dbReference type="InterPro" id="IPR055746">
    <property type="entry name" value="DUF7322"/>
</dbReference>
<dbReference type="AlphaFoldDB" id="A0A3N6PH11"/>
<evidence type="ECO:0000259" key="3">
    <source>
        <dbReference type="Pfam" id="PF24008"/>
    </source>
</evidence>
<keyword evidence="2" id="KW-1133">Transmembrane helix</keyword>
<evidence type="ECO:0000313" key="5">
    <source>
        <dbReference type="Proteomes" id="UP000281431"/>
    </source>
</evidence>
<sequence>MASDRSEHEPEEYDPEAEFRDPESDSLTIPRVPTEDAGSGLRTELNEDLAADATEPAVVSNDVSPELLKAFWSIVLIVNGAVLATSIGILFVLFDGVSTHSIALLAGGIVLFGSATRRYRTYRSRIDSESSDDPDNPETSSTTVAEERSPDDHDRT</sequence>
<name>A0A3N6PH11_NATCH</name>
<evidence type="ECO:0000256" key="1">
    <source>
        <dbReference type="SAM" id="MobiDB-lite"/>
    </source>
</evidence>
<feature type="compositionally biased region" description="Basic and acidic residues" evidence="1">
    <location>
        <begin position="145"/>
        <end position="156"/>
    </location>
</feature>
<feature type="region of interest" description="Disordered" evidence="1">
    <location>
        <begin position="1"/>
        <end position="40"/>
    </location>
</feature>
<feature type="transmembrane region" description="Helical" evidence="2">
    <location>
        <begin position="70"/>
        <end position="94"/>
    </location>
</feature>
<gene>
    <name evidence="4" type="ORF">EA472_13730</name>
</gene>
<feature type="domain" description="DUF7322" evidence="3">
    <location>
        <begin position="62"/>
        <end position="121"/>
    </location>
</feature>
<dbReference type="Proteomes" id="UP000281431">
    <property type="component" value="Unassembled WGS sequence"/>
</dbReference>
<dbReference type="EMBL" id="REFZ01000008">
    <property type="protein sequence ID" value="RQG99709.1"/>
    <property type="molecule type" value="Genomic_DNA"/>
</dbReference>
<evidence type="ECO:0000313" key="4">
    <source>
        <dbReference type="EMBL" id="RQG99709.1"/>
    </source>
</evidence>
<feature type="region of interest" description="Disordered" evidence="1">
    <location>
        <begin position="124"/>
        <end position="156"/>
    </location>
</feature>
<dbReference type="OrthoDB" id="330633at2157"/>
<accession>A0A3N6PH11</accession>
<keyword evidence="2" id="KW-0812">Transmembrane</keyword>
<comment type="caution">
    <text evidence="4">The sequence shown here is derived from an EMBL/GenBank/DDBJ whole genome shotgun (WGS) entry which is preliminary data.</text>
</comment>